<gene>
    <name evidence="2" type="ORF">AT268_31115</name>
</gene>
<dbReference type="EMBL" id="LOMO01000001">
    <property type="protein sequence ID" value="KXY50995.1"/>
    <property type="molecule type" value="Genomic_DNA"/>
</dbReference>
<protein>
    <submittedName>
        <fullName evidence="2">Anthranilate synthase</fullName>
    </submittedName>
</protein>
<feature type="coiled-coil region" evidence="1">
    <location>
        <begin position="6"/>
        <end position="33"/>
    </location>
</feature>
<proteinExistence type="predicted"/>
<evidence type="ECO:0000313" key="3">
    <source>
        <dbReference type="Proteomes" id="UP000075476"/>
    </source>
</evidence>
<name>A0A9X0MJT5_BACCE</name>
<accession>A0A9X0MJT5</accession>
<evidence type="ECO:0000313" key="2">
    <source>
        <dbReference type="EMBL" id="KXY50995.1"/>
    </source>
</evidence>
<keyword evidence="1" id="KW-0175">Coiled coil</keyword>
<comment type="caution">
    <text evidence="2">The sequence shown here is derived from an EMBL/GenBank/DDBJ whole genome shotgun (WGS) entry which is preliminary data.</text>
</comment>
<dbReference type="RefSeq" id="WP_061662334.1">
    <property type="nucleotide sequence ID" value="NZ_LOMO01000001.1"/>
</dbReference>
<sequence>MLELTEQELQMVANELKRNVESLKEDIKKEDIQIFPSYEAFFYWLHNDLELQQCLKMLFEKKTLVDEAEFLILETGTTVYVR</sequence>
<evidence type="ECO:0000256" key="1">
    <source>
        <dbReference type="SAM" id="Coils"/>
    </source>
</evidence>
<reference evidence="2 3" key="1">
    <citation type="submission" date="2015-12" db="EMBL/GenBank/DDBJ databases">
        <title>Bacillus cereus Group isolate.</title>
        <authorList>
            <person name="Kovac J."/>
        </authorList>
    </citation>
    <scope>NUCLEOTIDE SEQUENCE [LARGE SCALE GENOMIC DNA]</scope>
    <source>
        <strain evidence="2 3">FSL K6-0073</strain>
    </source>
</reference>
<organism evidence="2 3">
    <name type="scientific">Bacillus cereus</name>
    <dbReference type="NCBI Taxonomy" id="1396"/>
    <lineage>
        <taxon>Bacteria</taxon>
        <taxon>Bacillati</taxon>
        <taxon>Bacillota</taxon>
        <taxon>Bacilli</taxon>
        <taxon>Bacillales</taxon>
        <taxon>Bacillaceae</taxon>
        <taxon>Bacillus</taxon>
        <taxon>Bacillus cereus group</taxon>
    </lineage>
</organism>
<dbReference type="AlphaFoldDB" id="A0A9X0MJT5"/>
<dbReference type="Proteomes" id="UP000075476">
    <property type="component" value="Unassembled WGS sequence"/>
</dbReference>